<dbReference type="GO" id="GO:0022625">
    <property type="term" value="C:cytosolic large ribosomal subunit"/>
    <property type="evidence" value="ECO:0007669"/>
    <property type="project" value="TreeGrafter"/>
</dbReference>
<dbReference type="InterPro" id="IPR047859">
    <property type="entry name" value="Ribosomal_bL17_CS"/>
</dbReference>
<comment type="similarity">
    <text evidence="1 4 5">Belongs to the bacterial ribosomal protein bL17 family.</text>
</comment>
<gene>
    <name evidence="4" type="primary">rplQ</name>
    <name evidence="6" type="ORF">EH55_12525</name>
</gene>
<dbReference type="GO" id="GO:0003735">
    <property type="term" value="F:structural constituent of ribosome"/>
    <property type="evidence" value="ECO:0007669"/>
    <property type="project" value="InterPro"/>
</dbReference>
<dbReference type="FunFam" id="3.90.1030.10:FF:000001">
    <property type="entry name" value="50S ribosomal protein L17"/>
    <property type="match status" value="1"/>
</dbReference>
<dbReference type="Proteomes" id="UP000027665">
    <property type="component" value="Unassembled WGS sequence"/>
</dbReference>
<reference evidence="6 7" key="1">
    <citation type="submission" date="2014-04" db="EMBL/GenBank/DDBJ databases">
        <title>Draft Genome Sequence of Synergistes jonesii.</title>
        <authorList>
            <person name="Coil D.A."/>
            <person name="Eisen J.A."/>
            <person name="Holland-Moritz H.E."/>
        </authorList>
    </citation>
    <scope>NUCLEOTIDE SEQUENCE [LARGE SCALE GENOMIC DNA]</scope>
    <source>
        <strain evidence="6 7">78-1</strain>
    </source>
</reference>
<comment type="caution">
    <text evidence="6">The sequence shown here is derived from an EMBL/GenBank/DDBJ whole genome shotgun (WGS) entry which is preliminary data.</text>
</comment>
<keyword evidence="7" id="KW-1185">Reference proteome</keyword>
<dbReference type="AlphaFoldDB" id="A0A073IUI7"/>
<evidence type="ECO:0000256" key="4">
    <source>
        <dbReference type="HAMAP-Rule" id="MF_01368"/>
    </source>
</evidence>
<evidence type="ECO:0000256" key="1">
    <source>
        <dbReference type="ARBA" id="ARBA00008777"/>
    </source>
</evidence>
<dbReference type="GO" id="GO:0006412">
    <property type="term" value="P:translation"/>
    <property type="evidence" value="ECO:0007669"/>
    <property type="project" value="UniProtKB-UniRule"/>
</dbReference>
<dbReference type="Gene3D" id="3.90.1030.10">
    <property type="entry name" value="Ribosomal protein L17"/>
    <property type="match status" value="1"/>
</dbReference>
<dbReference type="STRING" id="2754.EH55_12525"/>
<dbReference type="Pfam" id="PF01196">
    <property type="entry name" value="Ribosomal_L17"/>
    <property type="match status" value="1"/>
</dbReference>
<name>A0A073IUI7_9BACT</name>
<dbReference type="InterPro" id="IPR036373">
    <property type="entry name" value="Ribosomal_bL17_sf"/>
</dbReference>
<accession>A0A073IUI7</accession>
<evidence type="ECO:0000256" key="2">
    <source>
        <dbReference type="ARBA" id="ARBA00022980"/>
    </source>
</evidence>
<evidence type="ECO:0000256" key="5">
    <source>
        <dbReference type="RuleBase" id="RU000660"/>
    </source>
</evidence>
<organism evidence="6 7">
    <name type="scientific">Synergistes jonesii</name>
    <dbReference type="NCBI Taxonomy" id="2754"/>
    <lineage>
        <taxon>Bacteria</taxon>
        <taxon>Thermotogati</taxon>
        <taxon>Synergistota</taxon>
        <taxon>Synergistia</taxon>
        <taxon>Synergistales</taxon>
        <taxon>Synergistaceae</taxon>
        <taxon>Synergistes</taxon>
    </lineage>
</organism>
<dbReference type="PROSITE" id="PS01167">
    <property type="entry name" value="RIBOSOMAL_L17"/>
    <property type="match status" value="1"/>
</dbReference>
<dbReference type="GeneID" id="90982790"/>
<comment type="subunit">
    <text evidence="4">Part of the 50S ribosomal subunit. Contacts protein L32.</text>
</comment>
<dbReference type="eggNOG" id="COG0203">
    <property type="taxonomic scope" value="Bacteria"/>
</dbReference>
<keyword evidence="3 4" id="KW-0687">Ribonucleoprotein</keyword>
<evidence type="ECO:0000313" key="7">
    <source>
        <dbReference type="Proteomes" id="UP000027665"/>
    </source>
</evidence>
<sequence length="117" mass="13061">MRHRMSKRRLGRCSSHRRAMLGNMAASLFIEGSIVTTETRAKELRSVAEKLITKAKSGTINDRRLVIARIPHKEAVLKLFNEIGPKYAERNGGYTRIVKMGARVGDASPMAVIQLVD</sequence>
<dbReference type="PANTHER" id="PTHR14413:SF16">
    <property type="entry name" value="LARGE RIBOSOMAL SUBUNIT PROTEIN BL17M"/>
    <property type="match status" value="1"/>
</dbReference>
<dbReference type="EMBL" id="JMKI01000006">
    <property type="protein sequence ID" value="KEJ93126.1"/>
    <property type="molecule type" value="Genomic_DNA"/>
</dbReference>
<dbReference type="NCBIfam" id="TIGR00059">
    <property type="entry name" value="L17"/>
    <property type="match status" value="1"/>
</dbReference>
<keyword evidence="2 4" id="KW-0689">Ribosomal protein</keyword>
<dbReference type="OrthoDB" id="9809073at2"/>
<protein>
    <recommendedName>
        <fullName evidence="4">Large ribosomal subunit protein bL17</fullName>
    </recommendedName>
</protein>
<dbReference type="SUPFAM" id="SSF64263">
    <property type="entry name" value="Prokaryotic ribosomal protein L17"/>
    <property type="match status" value="1"/>
</dbReference>
<proteinExistence type="inferred from homology"/>
<dbReference type="HAMAP" id="MF_01368">
    <property type="entry name" value="Ribosomal_bL17"/>
    <property type="match status" value="1"/>
</dbReference>
<dbReference type="InterPro" id="IPR000456">
    <property type="entry name" value="Ribosomal_bL17"/>
</dbReference>
<dbReference type="PATRIC" id="fig|2754.20.peg.495"/>
<dbReference type="PANTHER" id="PTHR14413">
    <property type="entry name" value="RIBOSOMAL PROTEIN L17"/>
    <property type="match status" value="1"/>
</dbReference>
<evidence type="ECO:0000313" key="6">
    <source>
        <dbReference type="EMBL" id="KEJ93126.1"/>
    </source>
</evidence>
<evidence type="ECO:0000256" key="3">
    <source>
        <dbReference type="ARBA" id="ARBA00023274"/>
    </source>
</evidence>
<dbReference type="RefSeq" id="WP_037974472.1">
    <property type="nucleotide sequence ID" value="NZ_CAMETI010000035.1"/>
</dbReference>